<gene>
    <name evidence="2" type="ORF">TWF730_000003</name>
</gene>
<accession>A0AAV9VN27</accession>
<sequence>MTTSSAAACSMSGGRTQMSIQVMQPIKNTYAVEVDIRSGAFAMQDANAGVEKRGASRQSEGLDAVPETHHHQAERQRCAEDLSRGMLAKVRWIHGSGLAICPHEGLPFYWYSRCSQKPGYSSSKLVVANVTEHGIEVLRNRVLGTISSPDGAKYGFGVGASREYQDRFGGWSLKTKRH</sequence>
<proteinExistence type="predicted"/>
<feature type="region of interest" description="Disordered" evidence="1">
    <location>
        <begin position="51"/>
        <end position="73"/>
    </location>
</feature>
<evidence type="ECO:0000313" key="3">
    <source>
        <dbReference type="Proteomes" id="UP001373714"/>
    </source>
</evidence>
<organism evidence="2 3">
    <name type="scientific">Orbilia blumenaviensis</name>
    <dbReference type="NCBI Taxonomy" id="1796055"/>
    <lineage>
        <taxon>Eukaryota</taxon>
        <taxon>Fungi</taxon>
        <taxon>Dikarya</taxon>
        <taxon>Ascomycota</taxon>
        <taxon>Pezizomycotina</taxon>
        <taxon>Orbiliomycetes</taxon>
        <taxon>Orbiliales</taxon>
        <taxon>Orbiliaceae</taxon>
        <taxon>Orbilia</taxon>
    </lineage>
</organism>
<protein>
    <submittedName>
        <fullName evidence="2">Uncharacterized protein</fullName>
    </submittedName>
</protein>
<name>A0AAV9VN27_9PEZI</name>
<comment type="caution">
    <text evidence="2">The sequence shown here is derived from an EMBL/GenBank/DDBJ whole genome shotgun (WGS) entry which is preliminary data.</text>
</comment>
<evidence type="ECO:0000313" key="2">
    <source>
        <dbReference type="EMBL" id="KAK6362545.1"/>
    </source>
</evidence>
<keyword evidence="3" id="KW-1185">Reference proteome</keyword>
<reference evidence="2 3" key="1">
    <citation type="submission" date="2019-10" db="EMBL/GenBank/DDBJ databases">
        <authorList>
            <person name="Palmer J.M."/>
        </authorList>
    </citation>
    <scope>NUCLEOTIDE SEQUENCE [LARGE SCALE GENOMIC DNA]</scope>
    <source>
        <strain evidence="2 3">TWF730</strain>
    </source>
</reference>
<dbReference type="EMBL" id="JAVHNS010000001">
    <property type="protein sequence ID" value="KAK6362545.1"/>
    <property type="molecule type" value="Genomic_DNA"/>
</dbReference>
<dbReference type="Proteomes" id="UP001373714">
    <property type="component" value="Unassembled WGS sequence"/>
</dbReference>
<dbReference type="AlphaFoldDB" id="A0AAV9VN27"/>
<evidence type="ECO:0000256" key="1">
    <source>
        <dbReference type="SAM" id="MobiDB-lite"/>
    </source>
</evidence>